<evidence type="ECO:0000313" key="2">
    <source>
        <dbReference type="EMBL" id="KAF5846890.1"/>
    </source>
</evidence>
<dbReference type="AlphaFoldDB" id="A0A8H5ZF18"/>
<proteinExistence type="predicted"/>
<accession>A0A8H5ZF18</accession>
<reference evidence="2" key="1">
    <citation type="submission" date="2019-11" db="EMBL/GenBank/DDBJ databases">
        <title>Bipolaris sorokiniana Genome sequencing.</title>
        <authorList>
            <person name="Wang H."/>
        </authorList>
    </citation>
    <scope>NUCLEOTIDE SEQUENCE</scope>
</reference>
<sequence>MPFILSLAAPRSPHRPGRCVTRLAARLLPSFSASTQAPSFSNPDRCYVRHHSSLPACHISLPSPTRCLSLPPHNGPPLCRLEVLQTLSRRHASTSNLAPQVEPDGFQSSLDAVEDFDNSTPFRAQLSRNARKVLRKSRPATVLASINGPAKDLYRDNNSSQSASSCTTQDSVTQEQDSQVPATAGIPVQHPEPVSLYSVLARYLEYRTSSPPTESDFRFTASELQLLRSKGYRPESVVQWAACLVEPKCNVAAAVFEQQSEVPPLFLLLLFLRRKHIRVHSLGIIMRHLDWLVQLDTLEWSQLKITAVRLLRHLREVWPESMTWATSFLIAQSSRLHDRSPRMLSDMTRFFNSYLVLLCLPTSVRPLVCATYQEKAQFQILKYMASTSPSMVVSRPGFRAVARNQLAHAKTTQERDWAELKGPSWPPWKENRTAMDEEKGYSFGASRASQLLHRMYEAGYTNRMFEDMVQIYAGWDTDNSPTIQTRTTLPHVSSRFNDDYHIRPLLWAARIRTTRTRREAWACFLSHELSDESAHSEVYLAMFEKLHYSAVKRIPTPPLSADADQAPEDDSNHLLPGDMKEVLPDPSSSLHYVYLSEPVPEYKELLERMRTANIKPSHRLLAFLLETCPDFHICLNLLHMSRHDFNGGIGRILYCMNDDDASVDSVDGYLFTAIIRFLCRFGRFERPPPREPTVLDPQEHAQQIRTNRNYLLEYAYSLLVRYRPKHRPAWAIFINKLLHQRKLPQAVQVERYRVVCDLLEQIEQIDLDIDDDIFGCACMATTYAAQSVDQNIVSIKDARLLSTGSARLRALFNSLVGANVNMHSHPEQPVGGVISPHIPGPTELHLYVRALGALGDYEGLYSFTTWLTNYRSEVSVRAQAQRGGMDTLFRMLVALRLAISGGGPDMGFQHASYAPEDIALLIRKQIESVEEWGGWPTQEHVKMYIQKQLKSQTLSAGGR</sequence>
<feature type="region of interest" description="Disordered" evidence="1">
    <location>
        <begin position="148"/>
        <end position="186"/>
    </location>
</feature>
<name>A0A8H5ZF18_COCSA</name>
<evidence type="ECO:0000256" key="1">
    <source>
        <dbReference type="SAM" id="MobiDB-lite"/>
    </source>
</evidence>
<evidence type="ECO:0000313" key="3">
    <source>
        <dbReference type="Proteomes" id="UP000624244"/>
    </source>
</evidence>
<protein>
    <submittedName>
        <fullName evidence="2">Uncharacterized protein</fullName>
    </submittedName>
</protein>
<comment type="caution">
    <text evidence="2">The sequence shown here is derived from an EMBL/GenBank/DDBJ whole genome shotgun (WGS) entry which is preliminary data.</text>
</comment>
<dbReference type="EMBL" id="WNKQ01000014">
    <property type="protein sequence ID" value="KAF5846890.1"/>
    <property type="molecule type" value="Genomic_DNA"/>
</dbReference>
<gene>
    <name evidence="2" type="ORF">GGP41_003182</name>
</gene>
<feature type="compositionally biased region" description="Polar residues" evidence="1">
    <location>
        <begin position="156"/>
        <end position="181"/>
    </location>
</feature>
<dbReference type="OMA" id="YVPSEPP"/>
<organism evidence="2 3">
    <name type="scientific">Cochliobolus sativus</name>
    <name type="common">Common root rot and spot blotch fungus</name>
    <name type="synonym">Bipolaris sorokiniana</name>
    <dbReference type="NCBI Taxonomy" id="45130"/>
    <lineage>
        <taxon>Eukaryota</taxon>
        <taxon>Fungi</taxon>
        <taxon>Dikarya</taxon>
        <taxon>Ascomycota</taxon>
        <taxon>Pezizomycotina</taxon>
        <taxon>Dothideomycetes</taxon>
        <taxon>Pleosporomycetidae</taxon>
        <taxon>Pleosporales</taxon>
        <taxon>Pleosporineae</taxon>
        <taxon>Pleosporaceae</taxon>
        <taxon>Bipolaris</taxon>
    </lineage>
</organism>
<dbReference type="Proteomes" id="UP000624244">
    <property type="component" value="Unassembled WGS sequence"/>
</dbReference>